<dbReference type="InterPro" id="IPR027417">
    <property type="entry name" value="P-loop_NTPase"/>
</dbReference>
<gene>
    <name evidence="5" type="ORF">OSB04_013303</name>
</gene>
<protein>
    <recommendedName>
        <fullName evidence="7">NB-ARC domain-containing protein</fullName>
    </recommendedName>
</protein>
<dbReference type="GO" id="GO:0043531">
    <property type="term" value="F:ADP binding"/>
    <property type="evidence" value="ECO:0007669"/>
    <property type="project" value="InterPro"/>
</dbReference>
<evidence type="ECO:0000256" key="2">
    <source>
        <dbReference type="ARBA" id="ARBA00022737"/>
    </source>
</evidence>
<dbReference type="Pfam" id="PF00560">
    <property type="entry name" value="LRR_1"/>
    <property type="match status" value="1"/>
</dbReference>
<evidence type="ECO:0000313" key="6">
    <source>
        <dbReference type="Proteomes" id="UP001172457"/>
    </source>
</evidence>
<dbReference type="InterPro" id="IPR032675">
    <property type="entry name" value="LRR_dom_sf"/>
</dbReference>
<proteinExistence type="predicted"/>
<feature type="domain" description="Disease resistance protein Roq1-like winged-helix" evidence="4">
    <location>
        <begin position="296"/>
        <end position="367"/>
    </location>
</feature>
<dbReference type="SUPFAM" id="SSF52540">
    <property type="entry name" value="P-loop containing nucleoside triphosphate hydrolases"/>
    <property type="match status" value="1"/>
</dbReference>
<dbReference type="AlphaFoldDB" id="A0AA38TD07"/>
<dbReference type="Pfam" id="PF23282">
    <property type="entry name" value="WHD_ROQ1"/>
    <property type="match status" value="1"/>
</dbReference>
<dbReference type="Gene3D" id="3.40.50.300">
    <property type="entry name" value="P-loop containing nucleotide triphosphate hydrolases"/>
    <property type="match status" value="1"/>
</dbReference>
<accession>A0AA38TD07</accession>
<evidence type="ECO:0000259" key="4">
    <source>
        <dbReference type="Pfam" id="PF23282"/>
    </source>
</evidence>
<keyword evidence="6" id="KW-1185">Reference proteome</keyword>
<dbReference type="Pfam" id="PF00931">
    <property type="entry name" value="NB-ARC"/>
    <property type="match status" value="1"/>
</dbReference>
<dbReference type="SUPFAM" id="SSF46785">
    <property type="entry name" value="Winged helix' DNA-binding domain"/>
    <property type="match status" value="1"/>
</dbReference>
<keyword evidence="1" id="KW-0433">Leucine-rich repeat</keyword>
<dbReference type="Gene3D" id="1.10.8.430">
    <property type="entry name" value="Helical domain of apoptotic protease-activating factors"/>
    <property type="match status" value="1"/>
</dbReference>
<dbReference type="PROSITE" id="PS51450">
    <property type="entry name" value="LRR"/>
    <property type="match status" value="1"/>
</dbReference>
<dbReference type="EMBL" id="JARYMX010000003">
    <property type="protein sequence ID" value="KAJ9558689.1"/>
    <property type="molecule type" value="Genomic_DNA"/>
</dbReference>
<dbReference type="InterPro" id="IPR044974">
    <property type="entry name" value="Disease_R_plants"/>
</dbReference>
<sequence length="1055" mass="120368">MPKQSEQRENDILGFRKETEFIEETVIDIRRRLSVPLRVTLPRLIGMDHHIQFITSWLKDESSPTADILTISGMGGIGKTSLARYVFDLHRGEFQRSSFLDDISRRCVGSFNGLLDLENQICSEISKTSSIQVHDVSIYTSEIENALARTKVFLVLDGVDNLNHLGTFLGKKGFHRGSKIIITTKDASLTDRYILHLEDKPKHEKYMLNGLYETESLKLLRLHAFGCNSPKDDYKEASRKLVKYCDGHPLALEVLGASLCNKDVAEWEDYIERLIKKGPHSDIKNVLQMSLDSLDEDDKDLFKHIACFFVRSDRESTETILKACGIHAIFGIQNLIDRCLLQIGWDKKLMMHQLLQEMGRDVVRQESIDKPWKRSRLWCNEESFKVLKQKKGSGKLKGLALDMRMLEKDELFELKTDALSKMHNLMLLQLNYVQLTGSYKNFPEELRWLCMHGFPLKSMPSDLPMENLVALDLSYSNLESFGMSYSNRQPPRKKQKISGPSSKDKQLLLRSLKILNLSFCKQLRSLDCFSELPALERLILANCIGLIEVCESIELCDKLVLIDLSYCCMLKKFPRTMAKLNKVTAFILDGCNLGGSTPNEMIDPEMLKTNNIDTNSNTSSSDVVEVIPRAITSSLNYLPRSLVTLSLSHCKLSTESFPMDFSFLSKLKELDLSGNPIVSLPTCVRSLPMLEKLSMYSCNILKTVEYPPRTLRQLNIKEDAMDEKDCLEKIVFDQEMSPLSLGLSIPFSTPSPFEIKGLVKVEAMADIAEEVLRSLGWPSLFMKNQKVGARYLEKRGEVKMDYEFGIFSTRYDGIEIPNWISHKCSGSSILITIPSSPNNLRGLNFCCVLRDPRGYFLLWIDIKVNNITKNRTWIYRGHRVFDTPARKGLIYLSHWMFGKNEMEDGDQITISVLVPKTDSLGRSTHDISIKECGVKLVFGHGNRVEEEDPLDYYKSWNHIIGGDLSTFLTTSGEYFLYILHFFRGWGFRGRELYIDHRPMFRALPQWKSNVAAGASEFSVSGDNGIKRLDSWIWQHRDLLGDLRVVALMDSGFGTI</sequence>
<keyword evidence="2" id="KW-0677">Repeat</keyword>
<feature type="domain" description="NB-ARC" evidence="3">
    <location>
        <begin position="49"/>
        <end position="225"/>
    </location>
</feature>
<dbReference type="Proteomes" id="UP001172457">
    <property type="component" value="Chromosome 3"/>
</dbReference>
<organism evidence="5 6">
    <name type="scientific">Centaurea solstitialis</name>
    <name type="common">yellow star-thistle</name>
    <dbReference type="NCBI Taxonomy" id="347529"/>
    <lineage>
        <taxon>Eukaryota</taxon>
        <taxon>Viridiplantae</taxon>
        <taxon>Streptophyta</taxon>
        <taxon>Embryophyta</taxon>
        <taxon>Tracheophyta</taxon>
        <taxon>Spermatophyta</taxon>
        <taxon>Magnoliopsida</taxon>
        <taxon>eudicotyledons</taxon>
        <taxon>Gunneridae</taxon>
        <taxon>Pentapetalae</taxon>
        <taxon>asterids</taxon>
        <taxon>campanulids</taxon>
        <taxon>Asterales</taxon>
        <taxon>Asteraceae</taxon>
        <taxon>Carduoideae</taxon>
        <taxon>Cardueae</taxon>
        <taxon>Centaureinae</taxon>
        <taxon>Centaurea</taxon>
    </lineage>
</organism>
<evidence type="ECO:0000259" key="3">
    <source>
        <dbReference type="Pfam" id="PF00931"/>
    </source>
</evidence>
<dbReference type="InterPro" id="IPR001611">
    <property type="entry name" value="Leu-rich_rpt"/>
</dbReference>
<dbReference type="SUPFAM" id="SSF52058">
    <property type="entry name" value="L domain-like"/>
    <property type="match status" value="1"/>
</dbReference>
<dbReference type="InterPro" id="IPR058192">
    <property type="entry name" value="WHD_ROQ1-like"/>
</dbReference>
<evidence type="ECO:0000313" key="5">
    <source>
        <dbReference type="EMBL" id="KAJ9558689.1"/>
    </source>
</evidence>
<dbReference type="InterPro" id="IPR002182">
    <property type="entry name" value="NB-ARC"/>
</dbReference>
<name>A0AA38TD07_9ASTR</name>
<comment type="caution">
    <text evidence="5">The sequence shown here is derived from an EMBL/GenBank/DDBJ whole genome shotgun (WGS) entry which is preliminary data.</text>
</comment>
<dbReference type="PANTHER" id="PTHR11017">
    <property type="entry name" value="LEUCINE-RICH REPEAT-CONTAINING PROTEIN"/>
    <property type="match status" value="1"/>
</dbReference>
<reference evidence="5" key="1">
    <citation type="submission" date="2023-03" db="EMBL/GenBank/DDBJ databases">
        <title>Chromosome-scale reference genome and RAD-based genetic map of yellow starthistle (Centaurea solstitialis) reveal putative structural variation and QTLs associated with invader traits.</title>
        <authorList>
            <person name="Reatini B."/>
            <person name="Cang F.A."/>
            <person name="Jiang Q."/>
            <person name="Mckibben M.T.W."/>
            <person name="Barker M.S."/>
            <person name="Rieseberg L.H."/>
            <person name="Dlugosch K.M."/>
        </authorList>
    </citation>
    <scope>NUCLEOTIDE SEQUENCE</scope>
    <source>
        <strain evidence="5">CAN-66</strain>
        <tissue evidence="5">Leaf</tissue>
    </source>
</reference>
<dbReference type="Gene3D" id="3.80.10.10">
    <property type="entry name" value="Ribonuclease Inhibitor"/>
    <property type="match status" value="1"/>
</dbReference>
<dbReference type="PRINTS" id="PR00364">
    <property type="entry name" value="DISEASERSIST"/>
</dbReference>
<dbReference type="InterPro" id="IPR036390">
    <property type="entry name" value="WH_DNA-bd_sf"/>
</dbReference>
<dbReference type="PANTHER" id="PTHR11017:SF313">
    <property type="entry name" value="TIR DOMAIN, P-LOOP CONTAINING NUCLEOSIDE TRIPHOSPHATE HYDROLASE"/>
    <property type="match status" value="1"/>
</dbReference>
<dbReference type="InterPro" id="IPR042197">
    <property type="entry name" value="Apaf_helical"/>
</dbReference>
<evidence type="ECO:0008006" key="7">
    <source>
        <dbReference type="Google" id="ProtNLM"/>
    </source>
</evidence>
<dbReference type="GO" id="GO:0006952">
    <property type="term" value="P:defense response"/>
    <property type="evidence" value="ECO:0007669"/>
    <property type="project" value="InterPro"/>
</dbReference>
<evidence type="ECO:0000256" key="1">
    <source>
        <dbReference type="ARBA" id="ARBA00022614"/>
    </source>
</evidence>